<keyword evidence="3" id="KW-1185">Reference proteome</keyword>
<evidence type="ECO:0000256" key="1">
    <source>
        <dbReference type="SAM" id="SignalP"/>
    </source>
</evidence>
<reference evidence="2 3" key="1">
    <citation type="journal article" date="2021" name="J. Hered.">
        <title>A chromosome-level genome assembly of the parasitoid wasp, Cotesia glomerata (Hymenoptera: Braconidae).</title>
        <authorList>
            <person name="Pinto B.J."/>
            <person name="Weis J.J."/>
            <person name="Gamble T."/>
            <person name="Ode P.J."/>
            <person name="Paul R."/>
            <person name="Zaspel J.M."/>
        </authorList>
    </citation>
    <scope>NUCLEOTIDE SEQUENCE [LARGE SCALE GENOMIC DNA]</scope>
    <source>
        <strain evidence="2">CgM1</strain>
    </source>
</reference>
<proteinExistence type="predicted"/>
<dbReference type="EMBL" id="JAHXZJ010002609">
    <property type="protein sequence ID" value="KAH0539418.1"/>
    <property type="molecule type" value="Genomic_DNA"/>
</dbReference>
<dbReference type="AlphaFoldDB" id="A0AAV7I0V7"/>
<sequence length="116" mass="13441">MNLFIGGLLYLFAVGEISKRLCPASNIQLRIIRGVMFCTCRRSSYVHLLNVSSARSKFTMRIFSITEKSLGSHVRVWWFSTTREAMPVNNKKELKDEGLRRKISSRRRVVMMESPI</sequence>
<keyword evidence="1" id="KW-0732">Signal</keyword>
<name>A0AAV7I0V7_COTGL</name>
<accession>A0AAV7I0V7</accession>
<dbReference type="Proteomes" id="UP000826195">
    <property type="component" value="Unassembled WGS sequence"/>
</dbReference>
<comment type="caution">
    <text evidence="2">The sequence shown here is derived from an EMBL/GenBank/DDBJ whole genome shotgun (WGS) entry which is preliminary data.</text>
</comment>
<protein>
    <recommendedName>
        <fullName evidence="4">Secreted protein</fullName>
    </recommendedName>
</protein>
<gene>
    <name evidence="2" type="ORF">KQX54_004689</name>
</gene>
<organism evidence="2 3">
    <name type="scientific">Cotesia glomerata</name>
    <name type="common">Lepidopteran parasitic wasp</name>
    <name type="synonym">Apanteles glomeratus</name>
    <dbReference type="NCBI Taxonomy" id="32391"/>
    <lineage>
        <taxon>Eukaryota</taxon>
        <taxon>Metazoa</taxon>
        <taxon>Ecdysozoa</taxon>
        <taxon>Arthropoda</taxon>
        <taxon>Hexapoda</taxon>
        <taxon>Insecta</taxon>
        <taxon>Pterygota</taxon>
        <taxon>Neoptera</taxon>
        <taxon>Endopterygota</taxon>
        <taxon>Hymenoptera</taxon>
        <taxon>Apocrita</taxon>
        <taxon>Ichneumonoidea</taxon>
        <taxon>Braconidae</taxon>
        <taxon>Microgastrinae</taxon>
        <taxon>Cotesia</taxon>
    </lineage>
</organism>
<evidence type="ECO:0000313" key="3">
    <source>
        <dbReference type="Proteomes" id="UP000826195"/>
    </source>
</evidence>
<feature type="chain" id="PRO_5043922181" description="Secreted protein" evidence="1">
    <location>
        <begin position="16"/>
        <end position="116"/>
    </location>
</feature>
<feature type="signal peptide" evidence="1">
    <location>
        <begin position="1"/>
        <end position="15"/>
    </location>
</feature>
<evidence type="ECO:0000313" key="2">
    <source>
        <dbReference type="EMBL" id="KAH0539418.1"/>
    </source>
</evidence>
<evidence type="ECO:0008006" key="4">
    <source>
        <dbReference type="Google" id="ProtNLM"/>
    </source>
</evidence>